<name>A0A2I1HIX0_9GLOM</name>
<comment type="caution">
    <text evidence="1">The sequence shown here is derived from an EMBL/GenBank/DDBJ whole genome shotgun (WGS) entry which is preliminary data.</text>
</comment>
<organism evidence="1 2">
    <name type="scientific">Rhizophagus irregularis</name>
    <dbReference type="NCBI Taxonomy" id="588596"/>
    <lineage>
        <taxon>Eukaryota</taxon>
        <taxon>Fungi</taxon>
        <taxon>Fungi incertae sedis</taxon>
        <taxon>Mucoromycota</taxon>
        <taxon>Glomeromycotina</taxon>
        <taxon>Glomeromycetes</taxon>
        <taxon>Glomerales</taxon>
        <taxon>Glomeraceae</taxon>
        <taxon>Rhizophagus</taxon>
    </lineage>
</organism>
<dbReference type="VEuPathDB" id="FungiDB:RhiirFUN_021074"/>
<dbReference type="EMBL" id="LLXI01003210">
    <property type="protein sequence ID" value="PKY58831.1"/>
    <property type="molecule type" value="Genomic_DNA"/>
</dbReference>
<dbReference type="VEuPathDB" id="FungiDB:FUN_017809"/>
<dbReference type="AlphaFoldDB" id="A0A2I1HIX0"/>
<gene>
    <name evidence="1" type="ORF">RhiirA4_481077</name>
</gene>
<evidence type="ECO:0000313" key="1">
    <source>
        <dbReference type="EMBL" id="PKY58831.1"/>
    </source>
</evidence>
<accession>A0A2I1HIX0</accession>
<reference evidence="1 2" key="1">
    <citation type="submission" date="2015-10" db="EMBL/GenBank/DDBJ databases">
        <title>Genome analyses suggest a sexual origin of heterokaryosis in a supposedly ancient asexual fungus.</title>
        <authorList>
            <person name="Ropars J."/>
            <person name="Sedzielewska K."/>
            <person name="Noel J."/>
            <person name="Charron P."/>
            <person name="Farinelli L."/>
            <person name="Marton T."/>
            <person name="Kruger M."/>
            <person name="Pelin A."/>
            <person name="Brachmann A."/>
            <person name="Corradi N."/>
        </authorList>
    </citation>
    <scope>NUCLEOTIDE SEQUENCE [LARGE SCALE GENOMIC DNA]</scope>
    <source>
        <strain evidence="1 2">A4</strain>
    </source>
</reference>
<dbReference type="Proteomes" id="UP000234323">
    <property type="component" value="Unassembled WGS sequence"/>
</dbReference>
<dbReference type="VEuPathDB" id="FungiDB:RhiirA1_467542"/>
<proteinExistence type="predicted"/>
<keyword evidence="2" id="KW-1185">Reference proteome</keyword>
<sequence>MIQHWEKFLNLNRNGYRHPYVNVDWHYTFLLLNREIEDKIDSTYSTSIFLSKRKKQSVILLTEEIPTVEKRKYLAYKIFENWKYSFCEQCDETFDHVWICELRASEIDSIIQETKEFFEEACNSLLINEDKDPIVNDKLINKMTFWDRTYSETKITFIDLIKGIISCELAVYTSLIFENRKLQEKFLVLLRNFVFEKSWNFWIDRCLKQKEKERRLKINFKKVKENLNEDKYIDPNRKFNQLNLFSGLERVSS</sequence>
<evidence type="ECO:0000313" key="2">
    <source>
        <dbReference type="Proteomes" id="UP000234323"/>
    </source>
</evidence>
<protein>
    <submittedName>
        <fullName evidence="1">Uncharacterized protein</fullName>
    </submittedName>
</protein>